<evidence type="ECO:0000313" key="2">
    <source>
        <dbReference type="Proteomes" id="UP000184612"/>
    </source>
</evidence>
<sequence length="202" mass="23829">MTQQIDKKKHVLYFLVLIISMMMAGCNSNQKGGEKDYYTSFEKSFLYIKENLTSENFAQITSETDEYYSASLPDNDYFIEKDDLYENDPLKPKNRQLLYINKEKDILIAVNYLFSGDTLGKHFLTVDSWPISYMEKQFEGQEYRIPYFDQFVMTDNHSIILLKAVFIGSHVIATKEEERFVNQAKQFVEDYTNCLKSEEKLR</sequence>
<name>A0A1M7Y6E8_9FIRM</name>
<reference evidence="1 2" key="1">
    <citation type="submission" date="2016-12" db="EMBL/GenBank/DDBJ databases">
        <authorList>
            <person name="Song W.-J."/>
            <person name="Kurnit D.M."/>
        </authorList>
    </citation>
    <scope>NUCLEOTIDE SEQUENCE [LARGE SCALE GENOMIC DNA]</scope>
    <source>
        <strain evidence="1 2">DSM 12503</strain>
    </source>
</reference>
<dbReference type="Proteomes" id="UP000184612">
    <property type="component" value="Unassembled WGS sequence"/>
</dbReference>
<accession>A0A1M7Y6E8</accession>
<gene>
    <name evidence="1" type="ORF">SAMN02745217_01721</name>
</gene>
<dbReference type="EMBL" id="FRFD01000005">
    <property type="protein sequence ID" value="SHO48209.1"/>
    <property type="molecule type" value="Genomic_DNA"/>
</dbReference>
<dbReference type="OrthoDB" id="2968547at2"/>
<dbReference type="STRING" id="1121345.SAMN02745217_01721"/>
<dbReference type="PROSITE" id="PS51257">
    <property type="entry name" value="PROKAR_LIPOPROTEIN"/>
    <property type="match status" value="1"/>
</dbReference>
<keyword evidence="2" id="KW-1185">Reference proteome</keyword>
<dbReference type="AlphaFoldDB" id="A0A1M7Y6E8"/>
<dbReference type="RefSeq" id="WP_073588447.1">
    <property type="nucleotide sequence ID" value="NZ_FRFD01000005.1"/>
</dbReference>
<proteinExistence type="predicted"/>
<evidence type="ECO:0000313" key="1">
    <source>
        <dbReference type="EMBL" id="SHO48209.1"/>
    </source>
</evidence>
<protein>
    <submittedName>
        <fullName evidence="1">Uncharacterized protein</fullName>
    </submittedName>
</protein>
<organism evidence="1 2">
    <name type="scientific">Anaerocolumna xylanovorans DSM 12503</name>
    <dbReference type="NCBI Taxonomy" id="1121345"/>
    <lineage>
        <taxon>Bacteria</taxon>
        <taxon>Bacillati</taxon>
        <taxon>Bacillota</taxon>
        <taxon>Clostridia</taxon>
        <taxon>Lachnospirales</taxon>
        <taxon>Lachnospiraceae</taxon>
        <taxon>Anaerocolumna</taxon>
    </lineage>
</organism>